<evidence type="ECO:0000313" key="2">
    <source>
        <dbReference type="Proteomes" id="UP000078225"/>
    </source>
</evidence>
<reference evidence="2" key="1">
    <citation type="submission" date="2016-05" db="EMBL/GenBank/DDBJ databases">
        <authorList>
            <person name="Behera P."/>
            <person name="Vaishampayan P."/>
            <person name="Singh N."/>
            <person name="Raina V."/>
            <person name="Suar M."/>
            <person name="Pattnaik A."/>
            <person name="Rastogi G."/>
        </authorList>
    </citation>
    <scope>NUCLEOTIDE SEQUENCE [LARGE SCALE GENOMIC DNA]</scope>
    <source>
        <strain evidence="2">MP23</strain>
    </source>
</reference>
<dbReference type="Proteomes" id="UP000078225">
    <property type="component" value="Unassembled WGS sequence"/>
</dbReference>
<protein>
    <submittedName>
        <fullName evidence="1">Uncharacterized protein</fullName>
    </submittedName>
</protein>
<dbReference type="STRING" id="1691903.A9B99_06355"/>
<organism evidence="1 2">
    <name type="scientific">Mangrovibacter phragmitis</name>
    <dbReference type="NCBI Taxonomy" id="1691903"/>
    <lineage>
        <taxon>Bacteria</taxon>
        <taxon>Pseudomonadati</taxon>
        <taxon>Pseudomonadota</taxon>
        <taxon>Gammaproteobacteria</taxon>
        <taxon>Enterobacterales</taxon>
        <taxon>Enterobacteriaceae</taxon>
        <taxon>Mangrovibacter</taxon>
    </lineage>
</organism>
<sequence length="74" mass="8389">MIFEYIFRHPFATPNGGGKSVDTPPAIAGRVWCRESVMFYSWLRSALSGALQSHKSHAYLIINAFKGIVCDHWF</sequence>
<proteinExistence type="predicted"/>
<gene>
    <name evidence="1" type="ORF">A9B99_06355</name>
</gene>
<accession>A0A1B7L3P9</accession>
<dbReference type="EMBL" id="LYRP01000012">
    <property type="protein sequence ID" value="OAT76933.1"/>
    <property type="molecule type" value="Genomic_DNA"/>
</dbReference>
<evidence type="ECO:0000313" key="1">
    <source>
        <dbReference type="EMBL" id="OAT76933.1"/>
    </source>
</evidence>
<keyword evidence="2" id="KW-1185">Reference proteome</keyword>
<name>A0A1B7L3P9_9ENTR</name>
<comment type="caution">
    <text evidence="1">The sequence shown here is derived from an EMBL/GenBank/DDBJ whole genome shotgun (WGS) entry which is preliminary data.</text>
</comment>
<dbReference type="AlphaFoldDB" id="A0A1B7L3P9"/>